<proteinExistence type="predicted"/>
<evidence type="ECO:0000259" key="8">
    <source>
        <dbReference type="SMART" id="SM00694"/>
    </source>
</evidence>
<dbReference type="SMART" id="SM00694">
    <property type="entry name" value="DysFC"/>
    <property type="match status" value="1"/>
</dbReference>
<evidence type="ECO:0000256" key="6">
    <source>
        <dbReference type="SAM" id="Phobius"/>
    </source>
</evidence>
<dbReference type="GeneID" id="66118108"/>
<evidence type="ECO:0000256" key="3">
    <source>
        <dbReference type="ARBA" id="ARBA00022989"/>
    </source>
</evidence>
<dbReference type="InterPro" id="IPR006614">
    <property type="entry name" value="Peroxin/Ferlin"/>
</dbReference>
<comment type="subcellular location">
    <subcellularLocation>
        <location evidence="1">Endomembrane system</location>
        <topology evidence="1">Multi-pass membrane protein</topology>
    </subcellularLocation>
</comment>
<keyword evidence="2 6" id="KW-0812">Transmembrane</keyword>
<feature type="transmembrane region" description="Helical" evidence="6">
    <location>
        <begin position="222"/>
        <end position="241"/>
    </location>
</feature>
<protein>
    <submittedName>
        <fullName evidence="9">Peroxisome- protein</fullName>
    </submittedName>
</protein>
<dbReference type="InterPro" id="IPR052646">
    <property type="entry name" value="Peroxisomal_PEX28-32"/>
</dbReference>
<feature type="compositionally biased region" description="Basic and acidic residues" evidence="5">
    <location>
        <begin position="542"/>
        <end position="553"/>
    </location>
</feature>
<evidence type="ECO:0000256" key="4">
    <source>
        <dbReference type="ARBA" id="ARBA00023136"/>
    </source>
</evidence>
<feature type="transmembrane region" description="Helical" evidence="6">
    <location>
        <begin position="134"/>
        <end position="150"/>
    </location>
</feature>
<evidence type="ECO:0000313" key="9">
    <source>
        <dbReference type="EMBL" id="KAG7194519.1"/>
    </source>
</evidence>
<feature type="domain" description="Peroxin/Ferlin" evidence="7">
    <location>
        <begin position="303"/>
        <end position="379"/>
    </location>
</feature>
<accession>A0A9P8AJ59</accession>
<dbReference type="PANTHER" id="PTHR31679">
    <property type="entry name" value="PEROXISOMAL MEMBRANE PROTEIN PEX30-RELATED"/>
    <property type="match status" value="1"/>
</dbReference>
<keyword evidence="4 6" id="KW-0472">Membrane</keyword>
<evidence type="ECO:0000259" key="7">
    <source>
        <dbReference type="SMART" id="SM00693"/>
    </source>
</evidence>
<evidence type="ECO:0000256" key="5">
    <source>
        <dbReference type="SAM" id="MobiDB-lite"/>
    </source>
</evidence>
<feature type="transmembrane region" description="Helical" evidence="6">
    <location>
        <begin position="198"/>
        <end position="216"/>
    </location>
</feature>
<dbReference type="GO" id="GO:0012505">
    <property type="term" value="C:endomembrane system"/>
    <property type="evidence" value="ECO:0007669"/>
    <property type="project" value="UniProtKB-SubCell"/>
</dbReference>
<keyword evidence="10" id="KW-1185">Reference proteome</keyword>
<reference evidence="9" key="1">
    <citation type="submission" date="2021-03" db="EMBL/GenBank/DDBJ databases">
        <authorList>
            <person name="Palmer J.M."/>
        </authorList>
    </citation>
    <scope>NUCLEOTIDE SEQUENCE</scope>
    <source>
        <strain evidence="9">ARV_011</strain>
    </source>
</reference>
<dbReference type="InterPro" id="IPR010482">
    <property type="entry name" value="TECPR1-like_DysF"/>
</dbReference>
<dbReference type="SMART" id="SM00693">
    <property type="entry name" value="DysFN"/>
    <property type="match status" value="1"/>
</dbReference>
<feature type="region of interest" description="Disordered" evidence="5">
    <location>
        <begin position="442"/>
        <end position="553"/>
    </location>
</feature>
<feature type="compositionally biased region" description="Low complexity" evidence="5">
    <location>
        <begin position="515"/>
        <end position="526"/>
    </location>
</feature>
<evidence type="ECO:0000313" key="10">
    <source>
        <dbReference type="Proteomes" id="UP000790833"/>
    </source>
</evidence>
<comment type="caution">
    <text evidence="9">The sequence shown here is derived from an EMBL/GenBank/DDBJ whole genome shotgun (WGS) entry which is preliminary data.</text>
</comment>
<dbReference type="Pfam" id="PF06398">
    <property type="entry name" value="Pex24p"/>
    <property type="match status" value="1"/>
</dbReference>
<dbReference type="RefSeq" id="XP_043050066.1">
    <property type="nucleotide sequence ID" value="XM_043195400.1"/>
</dbReference>
<dbReference type="GO" id="GO:0005778">
    <property type="term" value="C:peroxisomal membrane"/>
    <property type="evidence" value="ECO:0007669"/>
    <property type="project" value="TreeGrafter"/>
</dbReference>
<dbReference type="PANTHER" id="PTHR31679:SF2">
    <property type="entry name" value="PEROXISOMAL MEMBRANE PROTEIN PEX30-RELATED"/>
    <property type="match status" value="1"/>
</dbReference>
<dbReference type="AlphaFoldDB" id="A0A9P8AJ59"/>
<name>A0A9P8AJ59_9ASCO</name>
<dbReference type="EMBL" id="JAHMUF010000007">
    <property type="protein sequence ID" value="KAG7194519.1"/>
    <property type="molecule type" value="Genomic_DNA"/>
</dbReference>
<feature type="compositionally biased region" description="Polar residues" evidence="5">
    <location>
        <begin position="442"/>
        <end position="452"/>
    </location>
</feature>
<organism evidence="9 10">
    <name type="scientific">Scheffersomyces spartinae</name>
    <dbReference type="NCBI Taxonomy" id="45513"/>
    <lineage>
        <taxon>Eukaryota</taxon>
        <taxon>Fungi</taxon>
        <taxon>Dikarya</taxon>
        <taxon>Ascomycota</taxon>
        <taxon>Saccharomycotina</taxon>
        <taxon>Pichiomycetes</taxon>
        <taxon>Debaryomycetaceae</taxon>
        <taxon>Scheffersomyces</taxon>
    </lineage>
</organism>
<dbReference type="Proteomes" id="UP000790833">
    <property type="component" value="Unassembled WGS sequence"/>
</dbReference>
<evidence type="ECO:0000256" key="2">
    <source>
        <dbReference type="ARBA" id="ARBA00022692"/>
    </source>
</evidence>
<sequence>MSTEGLDLGVNVASDPLKAPLSSTAKLTSSGKEAETGDIAPVVEDDQHSVTAELRAKFADDIHSKPITQPQTSPLLLSTPPTVSKSLVKSYPYLLVLNKILSILTWTNDDYWVNITILSLYLLFIMYFENIITWFGHLIIVGAVGVYVVLNNRVVEEASLHPTLDDVVQVLTTTCVKADILLSPITTLSLTANDIKRLLFTTVFLTPIYLIGTFLIIRPRNIVLITGLYVLSYYSMFSRVCRRVLWKLKIVRALCFYLTGLDFLQAKNSNLFSAALAKVQQLSGLSVGLNSGNGSIGSGGANPVRFTYVIYENQRRWLGVGWTLNLFSYERAPWTDEFLNESSSIEDFELPNIDDLPVDSPQRISGAKWRWVDKTWRLDLTNDGALQLPSNKRSKTTADPSTDEGYVFFDNTWKKPLTEDTFSKYTRRRRWIRTAELIFDPSSPTSIRQTGSGRLLSPGVSPTRRQRNSIDEEEEEHHGDHEEDHEEEQVSIVEERKEDDDESKHVHEEVATLLSQNSRTSTSFSSPNEEGIGSTSRKRKSLRFDEGPVLKSD</sequence>
<dbReference type="GO" id="GO:0007031">
    <property type="term" value="P:peroxisome organization"/>
    <property type="evidence" value="ECO:0007669"/>
    <property type="project" value="UniProtKB-ARBA"/>
</dbReference>
<evidence type="ECO:0000256" key="1">
    <source>
        <dbReference type="ARBA" id="ARBA00004127"/>
    </source>
</evidence>
<dbReference type="OrthoDB" id="5586090at2759"/>
<keyword evidence="3 6" id="KW-1133">Transmembrane helix</keyword>
<gene>
    <name evidence="9" type="primary">PEX30</name>
    <name evidence="9" type="ORF">KQ657_004734</name>
</gene>
<feature type="domain" description="Peroxin/Ferlin" evidence="8">
    <location>
        <begin position="405"/>
        <end position="438"/>
    </location>
</feature>